<feature type="domain" description="Dihydroxy-acid/6-phosphogluconate dehydratase N-terminal" evidence="16">
    <location>
        <begin position="68"/>
        <end position="387"/>
    </location>
</feature>
<keyword evidence="19" id="KW-1185">Reference proteome</keyword>
<keyword evidence="10 15" id="KW-0100">Branched-chain amino acid biosynthesis</keyword>
<dbReference type="NCBIfam" id="NF002068">
    <property type="entry name" value="PRK00911.1"/>
    <property type="match status" value="1"/>
</dbReference>
<evidence type="ECO:0000259" key="16">
    <source>
        <dbReference type="Pfam" id="PF00920"/>
    </source>
</evidence>
<keyword evidence="9 15" id="KW-0456">Lyase</keyword>
<dbReference type="Pfam" id="PF24877">
    <property type="entry name" value="ILV_EDD_C"/>
    <property type="match status" value="1"/>
</dbReference>
<comment type="catalytic activity">
    <reaction evidence="11">
        <text>(2R)-2,3-dihydroxy-3-methylbutanoate = 3-methyl-2-oxobutanoate + H2O</text>
        <dbReference type="Rhea" id="RHEA:24809"/>
        <dbReference type="ChEBI" id="CHEBI:11851"/>
        <dbReference type="ChEBI" id="CHEBI:15377"/>
        <dbReference type="ChEBI" id="CHEBI:49072"/>
        <dbReference type="EC" id="4.2.1.9"/>
    </reaction>
    <physiologicalReaction direction="left-to-right" evidence="11">
        <dbReference type="Rhea" id="RHEA:24810"/>
    </physiologicalReaction>
</comment>
<feature type="binding site" evidence="15">
    <location>
        <position position="157"/>
    </location>
    <ligand>
        <name>Mg(2+)</name>
        <dbReference type="ChEBI" id="CHEBI:18420"/>
    </ligand>
</feature>
<keyword evidence="8 15" id="KW-0411">Iron-sulfur</keyword>
<organism evidence="18 19">
    <name type="scientific">Prosthecobacter fusiformis</name>
    <dbReference type="NCBI Taxonomy" id="48464"/>
    <lineage>
        <taxon>Bacteria</taxon>
        <taxon>Pseudomonadati</taxon>
        <taxon>Verrucomicrobiota</taxon>
        <taxon>Verrucomicrobiia</taxon>
        <taxon>Verrucomicrobiales</taxon>
        <taxon>Verrucomicrobiaceae</taxon>
        <taxon>Prosthecobacter</taxon>
    </lineage>
</organism>
<dbReference type="FunFam" id="3.50.30.80:FF:000001">
    <property type="entry name" value="Dihydroxy-acid dehydratase"/>
    <property type="match status" value="1"/>
</dbReference>
<dbReference type="InterPro" id="IPR042096">
    <property type="entry name" value="Dihydro-acid_dehy_C"/>
</dbReference>
<feature type="binding site" evidence="15">
    <location>
        <position position="115"/>
    </location>
    <ligand>
        <name>Mg(2+)</name>
        <dbReference type="ChEBI" id="CHEBI:18420"/>
    </ligand>
</feature>
<evidence type="ECO:0000256" key="4">
    <source>
        <dbReference type="ARBA" id="ARBA00022714"/>
    </source>
</evidence>
<keyword evidence="3 15" id="KW-0028">Amino-acid biosynthesis</keyword>
<dbReference type="GO" id="GO:0009097">
    <property type="term" value="P:isoleucine biosynthetic process"/>
    <property type="evidence" value="ECO:0007669"/>
    <property type="project" value="UniProtKB-UniRule"/>
</dbReference>
<feature type="domain" description="Dihydroxy-acid/6-phosphogluconate dehydratase C-terminal" evidence="17">
    <location>
        <begin position="400"/>
        <end position="589"/>
    </location>
</feature>
<evidence type="ECO:0000256" key="1">
    <source>
        <dbReference type="ARBA" id="ARBA00001946"/>
    </source>
</evidence>
<feature type="binding site" evidence="15">
    <location>
        <position position="482"/>
    </location>
    <ligand>
        <name>Mg(2+)</name>
        <dbReference type="ChEBI" id="CHEBI:18420"/>
    </ligand>
</feature>
<sequence>MIPAVPCLQAGDAAGSMRAHPIMAKKAASKKPESLHRKHSAIVVDGVERAPSRAMLHAVGFKREDFQKSQIGIASTWSMVTPCNMHIDRLAKETAKGVDAAGGKSLIFNTITISDGISMGTEGMKYSLVSREVIADSIETVVGCEGMDGFVAIGGCDKNMPGCVMAMARLNRPSVFVYGGTILPGCVGHEKKDADIVTVFEAVGKHANCQITDADLIDIEENSIPGEGSCGGMYTANTMASAIEALGMSLPNSGAQSAVGDDKLIDCFDAGAAVMNMIKLGITPRDIMTKEAFENAITLIITLGGSTNAVLHLIAMAHSAGVKLTIEDFVRIGKKTPVLADLKPSGKYFMNDLVKIGGTVPLMRILVEEGLMHGDCLTVTGRTMKENVRKSKIVWPKSQQIVRPLSDPIKKDSHLVIFKGNLCPEGAVGKISGKEGLTFTGKAIVFESEEKALEAILNDKVKKGHVIVIRMEGPKGGPGMREMLSPTSAIMGKGLGKDVALITDGRFSGGSHGFVVGHVTPEAFVGGPIAVIKNGDKITIDAEKRAITLGIPAKELAERLKSWKQPKPRYTRGVLAKYAALTTSASEGAVTDKQF</sequence>
<evidence type="ECO:0000256" key="9">
    <source>
        <dbReference type="ARBA" id="ARBA00023239"/>
    </source>
</evidence>
<dbReference type="EC" id="4.2.1.9" evidence="14 15"/>
<dbReference type="InterPro" id="IPR056740">
    <property type="entry name" value="ILV_EDD_C"/>
</dbReference>
<comment type="function">
    <text evidence="15">Functions in the biosynthesis of branched-chain amino acids. Catalyzes the dehydration of (2R,3R)-2,3-dihydroxy-3-methylpentanoate (2,3-dihydroxy-3-methylvalerate) into 2-oxo-3-methylpentanoate (2-oxo-3-methylvalerate) and of (2R)-2,3-dihydroxy-3-methylbutanoate (2,3-dihydroxyisovalerate) into 2-oxo-3-methylbutanoate (2-oxoisovalerate), the penultimate precursor to L-isoleucine and L-valine, respectively.</text>
</comment>
<keyword evidence="7 15" id="KW-0408">Iron</keyword>
<dbReference type="GO" id="GO:0004160">
    <property type="term" value="F:dihydroxy-acid dehydratase activity"/>
    <property type="evidence" value="ECO:0007669"/>
    <property type="project" value="UniProtKB-UniRule"/>
</dbReference>
<comment type="cofactor">
    <cofactor evidence="1 15">
        <name>Mg(2+)</name>
        <dbReference type="ChEBI" id="CHEBI:18420"/>
    </cofactor>
</comment>
<dbReference type="PROSITE" id="PS00886">
    <property type="entry name" value="ILVD_EDD_1"/>
    <property type="match status" value="1"/>
</dbReference>
<comment type="pathway">
    <text evidence="13 15">Amino-acid biosynthesis; L-isoleucine biosynthesis; L-isoleucine from 2-oxobutanoate: step 3/4.</text>
</comment>
<keyword evidence="4 15" id="KW-0001">2Fe-2S</keyword>
<dbReference type="PANTHER" id="PTHR21000:SF5">
    <property type="entry name" value="DIHYDROXY-ACID DEHYDRATASE, MITOCHONDRIAL"/>
    <property type="match status" value="1"/>
</dbReference>
<dbReference type="PROSITE" id="PS00887">
    <property type="entry name" value="ILVD_EDD_2"/>
    <property type="match status" value="1"/>
</dbReference>
<evidence type="ECO:0000256" key="5">
    <source>
        <dbReference type="ARBA" id="ARBA00022723"/>
    </source>
</evidence>
<evidence type="ECO:0000256" key="11">
    <source>
        <dbReference type="ARBA" id="ARBA00029304"/>
    </source>
</evidence>
<comment type="caution">
    <text evidence="15">Lacks conserved residue(s) required for the propagation of feature annotation.</text>
</comment>
<dbReference type="GO" id="GO:0009099">
    <property type="term" value="P:L-valine biosynthetic process"/>
    <property type="evidence" value="ECO:0007669"/>
    <property type="project" value="UniProtKB-UniRule"/>
</dbReference>
<dbReference type="Proteomes" id="UP000295662">
    <property type="component" value="Unassembled WGS sequence"/>
</dbReference>
<dbReference type="EMBL" id="SOCA01000001">
    <property type="protein sequence ID" value="TDU81024.1"/>
    <property type="molecule type" value="Genomic_DNA"/>
</dbReference>
<evidence type="ECO:0000313" key="19">
    <source>
        <dbReference type="Proteomes" id="UP000295662"/>
    </source>
</evidence>
<dbReference type="UniPathway" id="UPA00047">
    <property type="reaction ID" value="UER00057"/>
</dbReference>
<keyword evidence="6 15" id="KW-0460">Magnesium</keyword>
<keyword evidence="5 15" id="KW-0479">Metal-binding</keyword>
<dbReference type="GO" id="GO:0051537">
    <property type="term" value="F:2 iron, 2 sulfur cluster binding"/>
    <property type="evidence" value="ECO:0007669"/>
    <property type="project" value="UniProtKB-UniRule"/>
</dbReference>
<accession>A0A4R7SQ18</accession>
<evidence type="ECO:0000256" key="13">
    <source>
        <dbReference type="ARBA" id="ARBA00029437"/>
    </source>
</evidence>
<dbReference type="InterPro" id="IPR020558">
    <property type="entry name" value="DiOHA_6PGluconate_deHydtase_CS"/>
</dbReference>
<evidence type="ECO:0000256" key="3">
    <source>
        <dbReference type="ARBA" id="ARBA00022605"/>
    </source>
</evidence>
<evidence type="ECO:0000256" key="7">
    <source>
        <dbReference type="ARBA" id="ARBA00023004"/>
    </source>
</evidence>
<dbReference type="SUPFAM" id="SSF143975">
    <property type="entry name" value="IlvD/EDD N-terminal domain-like"/>
    <property type="match status" value="1"/>
</dbReference>
<evidence type="ECO:0000256" key="2">
    <source>
        <dbReference type="ARBA" id="ARBA00006486"/>
    </source>
</evidence>
<feature type="binding site" evidence="15">
    <location>
        <position position="83"/>
    </location>
    <ligand>
        <name>[2Fe-2S] cluster</name>
        <dbReference type="ChEBI" id="CHEBI:190135"/>
    </ligand>
</feature>
<feature type="binding site" description="via carbamate group" evidence="15">
    <location>
        <position position="158"/>
    </location>
    <ligand>
        <name>Mg(2+)</name>
        <dbReference type="ChEBI" id="CHEBI:18420"/>
    </ligand>
</feature>
<comment type="pathway">
    <text evidence="12 15">Amino-acid biosynthesis; L-valine biosynthesis; L-valine from pyruvate: step 3/4.</text>
</comment>
<proteinExistence type="inferred from homology"/>
<dbReference type="GO" id="GO:0000287">
    <property type="term" value="F:magnesium ion binding"/>
    <property type="evidence" value="ECO:0007669"/>
    <property type="project" value="UniProtKB-UniRule"/>
</dbReference>
<evidence type="ECO:0000256" key="10">
    <source>
        <dbReference type="ARBA" id="ARBA00023304"/>
    </source>
</evidence>
<dbReference type="InterPro" id="IPR004404">
    <property type="entry name" value="DihydroxyA_deHydtase"/>
</dbReference>
<comment type="cofactor">
    <cofactor evidence="15">
        <name>[2Fe-2S] cluster</name>
        <dbReference type="ChEBI" id="CHEBI:190135"/>
    </cofactor>
    <text evidence="15">Binds 1 [2Fe-2S] cluster per subunit. This cluster acts as a Lewis acid cofactor.</text>
</comment>
<comment type="catalytic activity">
    <reaction evidence="15">
        <text>(2R,3R)-2,3-dihydroxy-3-methylpentanoate = (S)-3-methyl-2-oxopentanoate + H2O</text>
        <dbReference type="Rhea" id="RHEA:27694"/>
        <dbReference type="ChEBI" id="CHEBI:15377"/>
        <dbReference type="ChEBI" id="CHEBI:35146"/>
        <dbReference type="ChEBI" id="CHEBI:49258"/>
        <dbReference type="EC" id="4.2.1.9"/>
    </reaction>
</comment>
<evidence type="ECO:0000259" key="17">
    <source>
        <dbReference type="Pfam" id="PF24877"/>
    </source>
</evidence>
<dbReference type="AlphaFoldDB" id="A0A4R7SQ18"/>
<comment type="caution">
    <text evidence="18">The sequence shown here is derived from an EMBL/GenBank/DDBJ whole genome shotgun (WGS) entry which is preliminary data.</text>
</comment>
<evidence type="ECO:0000256" key="12">
    <source>
        <dbReference type="ARBA" id="ARBA00029436"/>
    </source>
</evidence>
<feature type="active site" description="Proton acceptor" evidence="15">
    <location>
        <position position="508"/>
    </location>
</feature>
<dbReference type="PANTHER" id="PTHR21000">
    <property type="entry name" value="DIHYDROXY-ACID DEHYDRATASE DAD"/>
    <property type="match status" value="1"/>
</dbReference>
<gene>
    <name evidence="15" type="primary">ilvD</name>
    <name evidence="18" type="ORF">EI77_00326</name>
</gene>
<dbReference type="Gene3D" id="3.50.30.80">
    <property type="entry name" value="IlvD/EDD C-terminal domain-like"/>
    <property type="match status" value="1"/>
</dbReference>
<evidence type="ECO:0000256" key="15">
    <source>
        <dbReference type="HAMAP-Rule" id="MF_00012"/>
    </source>
</evidence>
<feature type="modified residue" description="N6-carboxylysine" evidence="15">
    <location>
        <position position="158"/>
    </location>
</feature>
<evidence type="ECO:0000256" key="8">
    <source>
        <dbReference type="ARBA" id="ARBA00023014"/>
    </source>
</evidence>
<comment type="similarity">
    <text evidence="2 15">Belongs to the IlvD/Edd family.</text>
</comment>
<dbReference type="InterPro" id="IPR000581">
    <property type="entry name" value="ILV_EDD_N"/>
</dbReference>
<name>A0A4R7SQ18_9BACT</name>
<dbReference type="InterPro" id="IPR050165">
    <property type="entry name" value="DHAD_IlvD/Edd"/>
</dbReference>
<dbReference type="NCBIfam" id="TIGR00110">
    <property type="entry name" value="ilvD"/>
    <property type="match status" value="1"/>
</dbReference>
<dbReference type="Pfam" id="PF00920">
    <property type="entry name" value="ILVD_EDD_N"/>
    <property type="match status" value="1"/>
</dbReference>
<comment type="subunit">
    <text evidence="15">Homodimer.</text>
</comment>
<dbReference type="UniPathway" id="UPA00049">
    <property type="reaction ID" value="UER00061"/>
</dbReference>
<reference evidence="18 19" key="1">
    <citation type="submission" date="2019-03" db="EMBL/GenBank/DDBJ databases">
        <title>Genomic Encyclopedia of Archaeal and Bacterial Type Strains, Phase II (KMG-II): from individual species to whole genera.</title>
        <authorList>
            <person name="Goeker M."/>
        </authorList>
    </citation>
    <scope>NUCLEOTIDE SEQUENCE [LARGE SCALE GENOMIC DNA]</scope>
    <source>
        <strain evidence="18 19">ATCC 25309</strain>
    </source>
</reference>
<evidence type="ECO:0000313" key="18">
    <source>
        <dbReference type="EMBL" id="TDU81024.1"/>
    </source>
</evidence>
<dbReference type="HAMAP" id="MF_00012">
    <property type="entry name" value="IlvD"/>
    <property type="match status" value="1"/>
</dbReference>
<evidence type="ECO:0000256" key="14">
    <source>
        <dbReference type="ARBA" id="ARBA00029490"/>
    </source>
</evidence>
<dbReference type="InterPro" id="IPR037237">
    <property type="entry name" value="IlvD/EDD_N"/>
</dbReference>
<evidence type="ECO:0000256" key="6">
    <source>
        <dbReference type="ARBA" id="ARBA00022842"/>
    </source>
</evidence>
<dbReference type="SUPFAM" id="SSF52016">
    <property type="entry name" value="LeuD/IlvD-like"/>
    <property type="match status" value="1"/>
</dbReference>
<protein>
    <recommendedName>
        <fullName evidence="14 15">Dihydroxy-acid dehydratase</fullName>
        <shortName evidence="15">DAD</shortName>
        <ecNumber evidence="14 15">4.2.1.9</ecNumber>
    </recommendedName>
</protein>